<keyword evidence="3" id="KW-1185">Reference proteome</keyword>
<reference evidence="3" key="1">
    <citation type="journal article" date="2019" name="Int. J. Syst. Evol. Microbiol.">
        <title>The Global Catalogue of Microorganisms (GCM) 10K type strain sequencing project: providing services to taxonomists for standard genome sequencing and annotation.</title>
        <authorList>
            <consortium name="The Broad Institute Genomics Platform"/>
            <consortium name="The Broad Institute Genome Sequencing Center for Infectious Disease"/>
            <person name="Wu L."/>
            <person name="Ma J."/>
        </authorList>
    </citation>
    <scope>NUCLEOTIDE SEQUENCE [LARGE SCALE GENOMIC DNA]</scope>
    <source>
        <strain evidence="3">JCM 19635</strain>
    </source>
</reference>
<protein>
    <recommendedName>
        <fullName evidence="1">RecJ OB domain-containing protein</fullName>
    </recommendedName>
</protein>
<dbReference type="Gene3D" id="2.40.50.460">
    <property type="match status" value="1"/>
</dbReference>
<dbReference type="InterPro" id="IPR041122">
    <property type="entry name" value="RecJ_OB"/>
</dbReference>
<dbReference type="RefSeq" id="WP_380200489.1">
    <property type="nucleotide sequence ID" value="NZ_JBHTEK010000001.1"/>
</dbReference>
<feature type="domain" description="RecJ OB" evidence="1">
    <location>
        <begin position="4"/>
        <end position="70"/>
    </location>
</feature>
<dbReference type="Proteomes" id="UP001596513">
    <property type="component" value="Unassembled WGS sequence"/>
</dbReference>
<name>A0ABW2U2E2_9BACT</name>
<organism evidence="2 3">
    <name type="scientific">Hymenobacter humi</name>
    <dbReference type="NCBI Taxonomy" id="1411620"/>
    <lineage>
        <taxon>Bacteria</taxon>
        <taxon>Pseudomonadati</taxon>
        <taxon>Bacteroidota</taxon>
        <taxon>Cytophagia</taxon>
        <taxon>Cytophagales</taxon>
        <taxon>Hymenobacteraceae</taxon>
        <taxon>Hymenobacter</taxon>
    </lineage>
</organism>
<dbReference type="Pfam" id="PF17768">
    <property type="entry name" value="RecJ_OB"/>
    <property type="match status" value="1"/>
</dbReference>
<evidence type="ECO:0000259" key="1">
    <source>
        <dbReference type="Pfam" id="PF17768"/>
    </source>
</evidence>
<sequence>MPHSARVVGQGHLKLRLASADAVGPAVDAIGFGLADYLPEIEQGKPFSACYTVELNEYRGQRSVQLRLLDVRWE</sequence>
<comment type="caution">
    <text evidence="2">The sequence shown here is derived from an EMBL/GenBank/DDBJ whole genome shotgun (WGS) entry which is preliminary data.</text>
</comment>
<evidence type="ECO:0000313" key="3">
    <source>
        <dbReference type="Proteomes" id="UP001596513"/>
    </source>
</evidence>
<dbReference type="EMBL" id="JBHTEK010000001">
    <property type="protein sequence ID" value="MFC7666625.1"/>
    <property type="molecule type" value="Genomic_DNA"/>
</dbReference>
<evidence type="ECO:0000313" key="2">
    <source>
        <dbReference type="EMBL" id="MFC7666625.1"/>
    </source>
</evidence>
<accession>A0ABW2U2E2</accession>
<gene>
    <name evidence="2" type="ORF">ACFQT0_03720</name>
</gene>
<proteinExistence type="predicted"/>